<evidence type="ECO:0000256" key="3">
    <source>
        <dbReference type="ARBA" id="ARBA00009743"/>
    </source>
</evidence>
<keyword evidence="18" id="KW-1185">Reference proteome</keyword>
<keyword evidence="6 15" id="KW-0732">Signal</keyword>
<dbReference type="EC" id="3.2.1.22" evidence="4 13"/>
<keyword evidence="7 13" id="KW-0378">Hydrolase</keyword>
<feature type="domain" description="Alpha galactosidase C-terminal" evidence="16">
    <location>
        <begin position="326"/>
        <end position="398"/>
    </location>
</feature>
<evidence type="ECO:0000256" key="7">
    <source>
        <dbReference type="ARBA" id="ARBA00022801"/>
    </source>
</evidence>
<accession>A0A6G1LJQ4</accession>
<name>A0A6G1LJQ4_9PEZI</name>
<gene>
    <name evidence="17" type="ORF">EJ03DRAFT_267056</name>
</gene>
<dbReference type="InterPro" id="IPR013785">
    <property type="entry name" value="Aldolase_TIM"/>
</dbReference>
<dbReference type="InterPro" id="IPR013780">
    <property type="entry name" value="Glyco_hydro_b"/>
</dbReference>
<feature type="chain" id="PRO_5026308478" description="Alpha-galactosidase" evidence="15">
    <location>
        <begin position="20"/>
        <end position="660"/>
    </location>
</feature>
<evidence type="ECO:0000256" key="9">
    <source>
        <dbReference type="ARBA" id="ARBA00023180"/>
    </source>
</evidence>
<sequence>MAKASIHILALLGIAAVHATSKGLPERRDFARAQTPPMGWNSYNHYSCSPNQEIMKSNAQALVDLGLAGYHYVTTDCGWTLPDRTKEGKLTWNPDRFPDGLPALGKFIHGLGLRFGVYSDAGVKMCMIGSLDHEATDAETFAAWEADLLKYDNCFSSADKNFPETDFAPSQPPRVRFEAMRKALDATGRDIIYSICEWGVDFPSAWAPSLGQSWRITNDIQPNWSSIWRILNQFVPSASFAGPGRWPDLDMLEVGNEIFTEAEEQTHFSLWAIAKSPLFIGGRLKDGSGEISKSSLAILSNERVIYFNQDSLGKAANLMRRYTMAGLDVWAGPLSGGRTVAALINWNNEAVDATLNLPDVGLQSAGTVFDVWANKPVKDVKTSYSARVAAHGTLLLELGDTAPAGTYSAALFGSTKGDSIVFSGIYGLTDSAEYTVEIHTDGGAPAPAFTITTSAKAGPGKGGPGKGGPGKGGPEVQHVTLKAANDNTITISPAAKILSITVTPPAGTFYPSTDFTPSGGAKHFPCDPGLCAPVGAKIVDVSSSSSATISIPAANSPDVGSRYVEITYINNEVALPTGTNSRSLTIAVNGAEPVRLEVPLSGRSSELYSPIHGWGDSAVLGMLVPGFKGGPGKDEIVVSNVGGEAGVQRLGPDLVGLKVF</sequence>
<dbReference type="Gene3D" id="3.20.20.70">
    <property type="entry name" value="Aldolase class I"/>
    <property type="match status" value="1"/>
</dbReference>
<dbReference type="GO" id="GO:0000272">
    <property type="term" value="P:polysaccharide catabolic process"/>
    <property type="evidence" value="ECO:0007669"/>
    <property type="project" value="UniProtKB-KW"/>
</dbReference>
<evidence type="ECO:0000256" key="11">
    <source>
        <dbReference type="ARBA" id="ARBA00023295"/>
    </source>
</evidence>
<evidence type="ECO:0000256" key="10">
    <source>
        <dbReference type="ARBA" id="ARBA00023277"/>
    </source>
</evidence>
<dbReference type="Pfam" id="PF17801">
    <property type="entry name" value="Melibiase_C"/>
    <property type="match status" value="1"/>
</dbReference>
<dbReference type="CDD" id="cd14792">
    <property type="entry name" value="GH27"/>
    <property type="match status" value="1"/>
</dbReference>
<dbReference type="FunFam" id="3.20.20.70:FF:000197">
    <property type="entry name" value="Alpha-galactosidase"/>
    <property type="match status" value="1"/>
</dbReference>
<dbReference type="SUPFAM" id="SSF51011">
    <property type="entry name" value="Glycosyl hydrolase domain"/>
    <property type="match status" value="1"/>
</dbReference>
<dbReference type="PANTHER" id="PTHR11452">
    <property type="entry name" value="ALPHA-GALACTOSIDASE/ALPHA-N-ACETYLGALACTOSAMINIDASE"/>
    <property type="match status" value="1"/>
</dbReference>
<evidence type="ECO:0000256" key="4">
    <source>
        <dbReference type="ARBA" id="ARBA00012755"/>
    </source>
</evidence>
<reference evidence="17" key="1">
    <citation type="journal article" date="2020" name="Stud. Mycol.">
        <title>101 Dothideomycetes genomes: a test case for predicting lifestyles and emergence of pathogens.</title>
        <authorList>
            <person name="Haridas S."/>
            <person name="Albert R."/>
            <person name="Binder M."/>
            <person name="Bloem J."/>
            <person name="Labutti K."/>
            <person name="Salamov A."/>
            <person name="Andreopoulos B."/>
            <person name="Baker S."/>
            <person name="Barry K."/>
            <person name="Bills G."/>
            <person name="Bluhm B."/>
            <person name="Cannon C."/>
            <person name="Castanera R."/>
            <person name="Culley D."/>
            <person name="Daum C."/>
            <person name="Ezra D."/>
            <person name="Gonzalez J."/>
            <person name="Henrissat B."/>
            <person name="Kuo A."/>
            <person name="Liang C."/>
            <person name="Lipzen A."/>
            <person name="Lutzoni F."/>
            <person name="Magnuson J."/>
            <person name="Mondo S."/>
            <person name="Nolan M."/>
            <person name="Ohm R."/>
            <person name="Pangilinan J."/>
            <person name="Park H.-J."/>
            <person name="Ramirez L."/>
            <person name="Alfaro M."/>
            <person name="Sun H."/>
            <person name="Tritt A."/>
            <person name="Yoshinaga Y."/>
            <person name="Zwiers L.-H."/>
            <person name="Turgeon B."/>
            <person name="Goodwin S."/>
            <person name="Spatafora J."/>
            <person name="Crous P."/>
            <person name="Grigoriev I."/>
        </authorList>
    </citation>
    <scope>NUCLEOTIDE SEQUENCE</scope>
    <source>
        <strain evidence="17">CBS 116005</strain>
    </source>
</reference>
<dbReference type="GO" id="GO:0004557">
    <property type="term" value="F:alpha-galactosidase activity"/>
    <property type="evidence" value="ECO:0007669"/>
    <property type="project" value="UniProtKB-EC"/>
</dbReference>
<comment type="similarity">
    <text evidence="3 13">Belongs to the glycosyl hydrolase 27 family.</text>
</comment>
<evidence type="ECO:0000256" key="6">
    <source>
        <dbReference type="ARBA" id="ARBA00022729"/>
    </source>
</evidence>
<protein>
    <recommendedName>
        <fullName evidence="4 13">Alpha-galactosidase</fullName>
        <ecNumber evidence="4 13">3.2.1.22</ecNumber>
    </recommendedName>
    <alternativeName>
        <fullName evidence="13">Melibiase</fullName>
    </alternativeName>
</protein>
<dbReference type="InterPro" id="IPR002241">
    <property type="entry name" value="Glyco_hydro_27"/>
</dbReference>
<dbReference type="InterPro" id="IPR041233">
    <property type="entry name" value="Melibiase_C"/>
</dbReference>
<feature type="region of interest" description="Disordered" evidence="14">
    <location>
        <begin position="454"/>
        <end position="474"/>
    </location>
</feature>
<evidence type="ECO:0000256" key="5">
    <source>
        <dbReference type="ARBA" id="ARBA00022525"/>
    </source>
</evidence>
<dbReference type="AlphaFoldDB" id="A0A6G1LJQ4"/>
<dbReference type="InterPro" id="IPR017853">
    <property type="entry name" value="GH"/>
</dbReference>
<dbReference type="Proteomes" id="UP000799436">
    <property type="component" value="Unassembled WGS sequence"/>
</dbReference>
<dbReference type="Pfam" id="PF16499">
    <property type="entry name" value="Melibiase_2"/>
    <property type="match status" value="1"/>
</dbReference>
<evidence type="ECO:0000256" key="2">
    <source>
        <dbReference type="ARBA" id="ARBA00004613"/>
    </source>
</evidence>
<evidence type="ECO:0000256" key="8">
    <source>
        <dbReference type="ARBA" id="ARBA00023157"/>
    </source>
</evidence>
<keyword evidence="9" id="KW-0325">Glycoprotein</keyword>
<keyword evidence="10" id="KW-0119">Carbohydrate metabolism</keyword>
<evidence type="ECO:0000313" key="17">
    <source>
        <dbReference type="EMBL" id="KAF2772394.1"/>
    </source>
</evidence>
<dbReference type="PRINTS" id="PR00740">
    <property type="entry name" value="GLHYDRLASE27"/>
</dbReference>
<evidence type="ECO:0000256" key="12">
    <source>
        <dbReference type="ARBA" id="ARBA00023326"/>
    </source>
</evidence>
<keyword evidence="5" id="KW-0964">Secreted</keyword>
<comment type="catalytic activity">
    <reaction evidence="1 13">
        <text>Hydrolysis of terminal, non-reducing alpha-D-galactose residues in alpha-D-galactosides, including galactose oligosaccharides, galactomannans and galactolipids.</text>
        <dbReference type="EC" id="3.2.1.22"/>
    </reaction>
</comment>
<dbReference type="GO" id="GO:0005576">
    <property type="term" value="C:extracellular region"/>
    <property type="evidence" value="ECO:0007669"/>
    <property type="project" value="UniProtKB-SubCell"/>
</dbReference>
<evidence type="ECO:0000256" key="14">
    <source>
        <dbReference type="SAM" id="MobiDB-lite"/>
    </source>
</evidence>
<proteinExistence type="inferred from homology"/>
<keyword evidence="12" id="KW-0624">Polysaccharide degradation</keyword>
<dbReference type="PANTHER" id="PTHR11452:SF75">
    <property type="entry name" value="ALPHA-GALACTOSIDASE MEL1"/>
    <property type="match status" value="1"/>
</dbReference>
<evidence type="ECO:0000259" key="16">
    <source>
        <dbReference type="Pfam" id="PF17801"/>
    </source>
</evidence>
<keyword evidence="11 13" id="KW-0326">Glycosidase</keyword>
<evidence type="ECO:0000256" key="13">
    <source>
        <dbReference type="RuleBase" id="RU361168"/>
    </source>
</evidence>
<evidence type="ECO:0000256" key="1">
    <source>
        <dbReference type="ARBA" id="ARBA00001255"/>
    </source>
</evidence>
<feature type="signal peptide" evidence="15">
    <location>
        <begin position="1"/>
        <end position="19"/>
    </location>
</feature>
<dbReference type="FunFam" id="2.60.40.1180:FF:000008">
    <property type="entry name" value="Alpha-galactosidase"/>
    <property type="match status" value="1"/>
</dbReference>
<dbReference type="OrthoDB" id="5795902at2759"/>
<dbReference type="EMBL" id="ML995815">
    <property type="protein sequence ID" value="KAF2772394.1"/>
    <property type="molecule type" value="Genomic_DNA"/>
</dbReference>
<dbReference type="Gene3D" id="2.60.40.1180">
    <property type="entry name" value="Golgi alpha-mannosidase II"/>
    <property type="match status" value="1"/>
</dbReference>
<dbReference type="SUPFAM" id="SSF51445">
    <property type="entry name" value="(Trans)glycosidases"/>
    <property type="match status" value="1"/>
</dbReference>
<keyword evidence="8 13" id="KW-1015">Disulfide bond</keyword>
<evidence type="ECO:0000313" key="18">
    <source>
        <dbReference type="Proteomes" id="UP000799436"/>
    </source>
</evidence>
<organism evidence="17 18">
    <name type="scientific">Teratosphaeria nubilosa</name>
    <dbReference type="NCBI Taxonomy" id="161662"/>
    <lineage>
        <taxon>Eukaryota</taxon>
        <taxon>Fungi</taxon>
        <taxon>Dikarya</taxon>
        <taxon>Ascomycota</taxon>
        <taxon>Pezizomycotina</taxon>
        <taxon>Dothideomycetes</taxon>
        <taxon>Dothideomycetidae</taxon>
        <taxon>Mycosphaerellales</taxon>
        <taxon>Teratosphaeriaceae</taxon>
        <taxon>Teratosphaeria</taxon>
    </lineage>
</organism>
<evidence type="ECO:0000256" key="15">
    <source>
        <dbReference type="SAM" id="SignalP"/>
    </source>
</evidence>
<feature type="compositionally biased region" description="Gly residues" evidence="14">
    <location>
        <begin position="459"/>
        <end position="473"/>
    </location>
</feature>
<comment type="subcellular location">
    <subcellularLocation>
        <location evidence="2">Secreted</location>
    </subcellularLocation>
</comment>